<dbReference type="CDD" id="cd00180">
    <property type="entry name" value="PKc"/>
    <property type="match status" value="1"/>
</dbReference>
<dbReference type="InterPro" id="IPR011009">
    <property type="entry name" value="Kinase-like_dom_sf"/>
</dbReference>
<dbReference type="SMART" id="SM00220">
    <property type="entry name" value="S_TKc"/>
    <property type="match status" value="2"/>
</dbReference>
<feature type="domain" description="Protein kinase" evidence="1">
    <location>
        <begin position="55"/>
        <end position="325"/>
    </location>
</feature>
<feature type="domain" description="Protein kinase" evidence="1">
    <location>
        <begin position="361"/>
        <end position="645"/>
    </location>
</feature>
<dbReference type="InterPro" id="IPR008271">
    <property type="entry name" value="Ser/Thr_kinase_AS"/>
</dbReference>
<dbReference type="Pfam" id="PF00069">
    <property type="entry name" value="Pkinase"/>
    <property type="match status" value="1"/>
</dbReference>
<gene>
    <name evidence="2" type="ORF">RDB_LOCUS138893</name>
</gene>
<dbReference type="InterPro" id="IPR051681">
    <property type="entry name" value="Ser/Thr_Kinases-Pseudokinases"/>
</dbReference>
<dbReference type="Proteomes" id="UP000663846">
    <property type="component" value="Unassembled WGS sequence"/>
</dbReference>
<dbReference type="PANTHER" id="PTHR44329:SF214">
    <property type="entry name" value="PROTEIN KINASE DOMAIN-CONTAINING PROTEIN"/>
    <property type="match status" value="1"/>
</dbReference>
<dbReference type="AlphaFoldDB" id="A0A8H3B354"/>
<name>A0A8H3B354_9AGAM</name>
<dbReference type="InterPro" id="IPR001245">
    <property type="entry name" value="Ser-Thr/Tyr_kinase_cat_dom"/>
</dbReference>
<dbReference type="EMBL" id="CAJMWS010000471">
    <property type="protein sequence ID" value="CAE6446413.1"/>
    <property type="molecule type" value="Genomic_DNA"/>
</dbReference>
<evidence type="ECO:0000313" key="2">
    <source>
        <dbReference type="EMBL" id="CAE6446413.1"/>
    </source>
</evidence>
<dbReference type="InterPro" id="IPR000719">
    <property type="entry name" value="Prot_kinase_dom"/>
</dbReference>
<evidence type="ECO:0000313" key="3">
    <source>
        <dbReference type="Proteomes" id="UP000663846"/>
    </source>
</evidence>
<organism evidence="2 3">
    <name type="scientific">Rhizoctonia solani</name>
    <dbReference type="NCBI Taxonomy" id="456999"/>
    <lineage>
        <taxon>Eukaryota</taxon>
        <taxon>Fungi</taxon>
        <taxon>Dikarya</taxon>
        <taxon>Basidiomycota</taxon>
        <taxon>Agaricomycotina</taxon>
        <taxon>Agaricomycetes</taxon>
        <taxon>Cantharellales</taxon>
        <taxon>Ceratobasidiaceae</taxon>
        <taxon>Rhizoctonia</taxon>
    </lineage>
</organism>
<accession>A0A8H3B354</accession>
<protein>
    <recommendedName>
        <fullName evidence="1">Protein kinase domain-containing protein</fullName>
    </recommendedName>
</protein>
<dbReference type="GO" id="GO:0004674">
    <property type="term" value="F:protein serine/threonine kinase activity"/>
    <property type="evidence" value="ECO:0007669"/>
    <property type="project" value="TreeGrafter"/>
</dbReference>
<proteinExistence type="predicted"/>
<dbReference type="PANTHER" id="PTHR44329">
    <property type="entry name" value="SERINE/THREONINE-PROTEIN KINASE TNNI3K-RELATED"/>
    <property type="match status" value="1"/>
</dbReference>
<dbReference type="PROSITE" id="PS00108">
    <property type="entry name" value="PROTEIN_KINASE_ST"/>
    <property type="match status" value="2"/>
</dbReference>
<dbReference type="PROSITE" id="PS50011">
    <property type="entry name" value="PROTEIN_KINASE_DOM"/>
    <property type="match status" value="2"/>
</dbReference>
<sequence>MISLAASQRRYTSPIVDASEADLVTINGAMPVSEILMHLTNHGCQDVTSQLDTRNSSRTPVSTGGFGDVYLGCLRSGPRVGVKCLRLLIGSDHIGKKQLRRAAHELYVWSKCNHQNVLSLIGVAEYQGCIAMISPWMENGNLSWFLPRHPEVNRGDMCFQIADGVTYLHKEGVVHGDIKGLNILVSVDHIPMITDFGNAAVNDYTLEFAKTTSAPNSTLRWAAPEILEGATKHTKEGDIYSLGMTILEVITGYPPYHGIMDLTVMVKIAKGIHPTRPEEYIPSTNEQANRLWNLLTRCWTPKAHNRPNAASVKQELGRLANEDFWQTPPAIIRSTMSVGQVLAHLGDHGCIDITDELVLSQCKKYVTPNGQSGQVYTATLRNGTRVGLKIVSVAVGTHDDAKSYLKRAAHELYVWSKCRHPSVLELIGVVQYQGQIAMVSPWMENGNLMQFISRNPSVDRCITCSQISDAVAYLHSQDIVHGDIKGSNVLVSRDYMIKLTDFGNGALSEYELRFSNTTAINTVLISRRWAPPEMIANGTKPNYETDTYALGMVSFSYCSVYHPDYGRDAREKTVLEVISGSVPYEGLDEYAACNNIIYGVHPPRPVSSIPPNSKQGDALWSILTKSWAFEPDDRPIAMDIRDELLKINRTGLLTEEAQ</sequence>
<evidence type="ECO:0000259" key="1">
    <source>
        <dbReference type="PROSITE" id="PS50011"/>
    </source>
</evidence>
<comment type="caution">
    <text evidence="2">The sequence shown here is derived from an EMBL/GenBank/DDBJ whole genome shotgun (WGS) entry which is preliminary data.</text>
</comment>
<dbReference type="Pfam" id="PF07714">
    <property type="entry name" value="PK_Tyr_Ser-Thr"/>
    <property type="match status" value="1"/>
</dbReference>
<dbReference type="GO" id="GO:0005524">
    <property type="term" value="F:ATP binding"/>
    <property type="evidence" value="ECO:0007669"/>
    <property type="project" value="InterPro"/>
</dbReference>
<reference evidence="2" key="1">
    <citation type="submission" date="2021-01" db="EMBL/GenBank/DDBJ databases">
        <authorList>
            <person name="Kaushik A."/>
        </authorList>
    </citation>
    <scope>NUCLEOTIDE SEQUENCE</scope>
    <source>
        <strain evidence="2">AG1-1C</strain>
    </source>
</reference>
<dbReference type="SUPFAM" id="SSF56112">
    <property type="entry name" value="Protein kinase-like (PK-like)"/>
    <property type="match status" value="2"/>
</dbReference>
<dbReference type="Gene3D" id="1.10.510.10">
    <property type="entry name" value="Transferase(Phosphotransferase) domain 1"/>
    <property type="match status" value="2"/>
</dbReference>